<dbReference type="InterPro" id="IPR000644">
    <property type="entry name" value="CBS_dom"/>
</dbReference>
<dbReference type="Gene3D" id="3.10.580.10">
    <property type="entry name" value="CBS-domain"/>
    <property type="match status" value="1"/>
</dbReference>
<evidence type="ECO:0000313" key="5">
    <source>
        <dbReference type="Proteomes" id="UP001055460"/>
    </source>
</evidence>
<evidence type="ECO:0000259" key="3">
    <source>
        <dbReference type="PROSITE" id="PS51371"/>
    </source>
</evidence>
<proteinExistence type="predicted"/>
<dbReference type="RefSeq" id="WP_060609849.1">
    <property type="nucleotide sequence ID" value="NZ_CP030264.1"/>
</dbReference>
<sequence length="141" mass="15187">MRVADIMTKDVCVASPEDTTIALEGAESGIGLLPVGDNDRLVGMITYRAFAERCVGDGRDDRARVAEIMTAGVKYCFDDQEVSDVAPNMGDAQNRHLPFVDRNKRLVGIVSLADAARRDPSLAGIGLRSVTSPDGLHNRTQ</sequence>
<dbReference type="PANTHER" id="PTHR43080">
    <property type="entry name" value="CBS DOMAIN-CONTAINING PROTEIN CBSX3, MITOCHONDRIAL"/>
    <property type="match status" value="1"/>
</dbReference>
<dbReference type="PROSITE" id="PS51371">
    <property type="entry name" value="CBS"/>
    <property type="match status" value="1"/>
</dbReference>
<name>A0A9Q8YE49_ENSAD</name>
<evidence type="ECO:0000256" key="1">
    <source>
        <dbReference type="ARBA" id="ARBA00023122"/>
    </source>
</evidence>
<feature type="domain" description="CBS" evidence="3">
    <location>
        <begin position="69"/>
        <end position="127"/>
    </location>
</feature>
<dbReference type="EMBL" id="CP098809">
    <property type="protein sequence ID" value="USJ27018.1"/>
    <property type="molecule type" value="Genomic_DNA"/>
</dbReference>
<dbReference type="AlphaFoldDB" id="A0A9Q8YE49"/>
<dbReference type="PANTHER" id="PTHR43080:SF2">
    <property type="entry name" value="CBS DOMAIN-CONTAINING PROTEIN"/>
    <property type="match status" value="1"/>
</dbReference>
<evidence type="ECO:0000313" key="4">
    <source>
        <dbReference type="EMBL" id="USJ27018.1"/>
    </source>
</evidence>
<geneLocation type="plasmid" evidence="4 5">
    <name>pB</name>
</geneLocation>
<evidence type="ECO:0000256" key="2">
    <source>
        <dbReference type="PROSITE-ProRule" id="PRU00703"/>
    </source>
</evidence>
<accession>A0A9Q8YE49</accession>
<dbReference type="Proteomes" id="UP001055460">
    <property type="component" value="Plasmid pB"/>
</dbReference>
<dbReference type="OrthoDB" id="9802114at2"/>
<gene>
    <name evidence="4" type="ORF">NE863_31470</name>
</gene>
<dbReference type="Pfam" id="PF00571">
    <property type="entry name" value="CBS"/>
    <property type="match status" value="2"/>
</dbReference>
<keyword evidence="4" id="KW-0614">Plasmid</keyword>
<dbReference type="InterPro" id="IPR051257">
    <property type="entry name" value="Diverse_CBS-Domain"/>
</dbReference>
<organism evidence="4 5">
    <name type="scientific">Ensifer adhaerens</name>
    <name type="common">Sinorhizobium morelense</name>
    <dbReference type="NCBI Taxonomy" id="106592"/>
    <lineage>
        <taxon>Bacteria</taxon>
        <taxon>Pseudomonadati</taxon>
        <taxon>Pseudomonadota</taxon>
        <taxon>Alphaproteobacteria</taxon>
        <taxon>Hyphomicrobiales</taxon>
        <taxon>Rhizobiaceae</taxon>
        <taxon>Sinorhizobium/Ensifer group</taxon>
        <taxon>Ensifer</taxon>
    </lineage>
</organism>
<keyword evidence="1 2" id="KW-0129">CBS domain</keyword>
<dbReference type="SUPFAM" id="SSF54631">
    <property type="entry name" value="CBS-domain pair"/>
    <property type="match status" value="1"/>
</dbReference>
<reference evidence="4" key="1">
    <citation type="submission" date="2022-06" db="EMBL/GenBank/DDBJ databases">
        <title>Physiological and biochemical characterization and genomic elucidation of a strain of the genus Ensifer adhaerens M8 that combines arsenic oxidation and chromium reduction.</title>
        <authorList>
            <person name="Li X."/>
            <person name="Yu c."/>
        </authorList>
    </citation>
    <scope>NUCLEOTIDE SEQUENCE</scope>
    <source>
        <strain evidence="4">M8</strain>
        <plasmid evidence="4">pB</plasmid>
    </source>
</reference>
<protein>
    <submittedName>
        <fullName evidence="4">CBS domain-containing protein</fullName>
    </submittedName>
</protein>
<dbReference type="InterPro" id="IPR046342">
    <property type="entry name" value="CBS_dom_sf"/>
</dbReference>